<dbReference type="Gene3D" id="3.30.428.10">
    <property type="entry name" value="HIT-like"/>
    <property type="match status" value="1"/>
</dbReference>
<dbReference type="Proteomes" id="UP000222366">
    <property type="component" value="Unassembled WGS sequence"/>
</dbReference>
<organism evidence="1 2">
    <name type="scientific">Xenorhabdus stockiae</name>
    <dbReference type="NCBI Taxonomy" id="351614"/>
    <lineage>
        <taxon>Bacteria</taxon>
        <taxon>Pseudomonadati</taxon>
        <taxon>Pseudomonadota</taxon>
        <taxon>Gammaproteobacteria</taxon>
        <taxon>Enterobacterales</taxon>
        <taxon>Morganellaceae</taxon>
        <taxon>Xenorhabdus</taxon>
    </lineage>
</organism>
<proteinExistence type="predicted"/>
<sequence>MKIPNEKIILKTNNWIVNHRIDSSLPGYVILQSRHNHMNLCDLSNKSIQEMGILMGYIEKTLKKFIFLKHFYIYIMDFKMHRGGKRVNPREHR</sequence>
<dbReference type="EMBL" id="NJAJ01000001">
    <property type="protein sequence ID" value="PHM67718.1"/>
    <property type="molecule type" value="Genomic_DNA"/>
</dbReference>
<dbReference type="InterPro" id="IPR036265">
    <property type="entry name" value="HIT-like_sf"/>
</dbReference>
<accession>A0A2D0KWF4</accession>
<name>A0A2D0KWF4_9GAMM</name>
<evidence type="ECO:0000313" key="2">
    <source>
        <dbReference type="Proteomes" id="UP000222366"/>
    </source>
</evidence>
<reference evidence="1 2" key="1">
    <citation type="journal article" date="2017" name="Nat. Microbiol.">
        <title>Natural product diversity associated with the nematode symbionts Photorhabdus and Xenorhabdus.</title>
        <authorList>
            <person name="Tobias N.J."/>
            <person name="Wolff H."/>
            <person name="Djahanschiri B."/>
            <person name="Grundmann F."/>
            <person name="Kronenwerth M."/>
            <person name="Shi Y.M."/>
            <person name="Simonyi S."/>
            <person name="Grun P."/>
            <person name="Shapiro-Ilan D."/>
            <person name="Pidot S.J."/>
            <person name="Stinear T.P."/>
            <person name="Ebersberger I."/>
            <person name="Bode H.B."/>
        </authorList>
    </citation>
    <scope>NUCLEOTIDE SEQUENCE [LARGE SCALE GENOMIC DNA]</scope>
    <source>
        <strain evidence="1 2">DSM 17904</strain>
    </source>
</reference>
<comment type="caution">
    <text evidence="1">The sequence shown here is derived from an EMBL/GenBank/DDBJ whole genome shotgun (WGS) entry which is preliminary data.</text>
</comment>
<keyword evidence="2" id="KW-1185">Reference proteome</keyword>
<gene>
    <name evidence="1" type="ORF">Xsto_00005</name>
</gene>
<dbReference type="AlphaFoldDB" id="A0A2D0KWF4"/>
<dbReference type="SUPFAM" id="SSF54197">
    <property type="entry name" value="HIT-like"/>
    <property type="match status" value="1"/>
</dbReference>
<protein>
    <submittedName>
        <fullName evidence="1">tRNA glutamyl-Q synthetase</fullName>
    </submittedName>
</protein>
<evidence type="ECO:0000313" key="1">
    <source>
        <dbReference type="EMBL" id="PHM67718.1"/>
    </source>
</evidence>